<accession>A0A6J7AL13</accession>
<sequence>MENSGRVNWSVAGASDTTEWIAQIRTLSTVFGPYYVQESLHPNWWGEKAVRNCVRQAYNGGAVRGGTCNRGTGLNANGEPNMSLT</sequence>
<gene>
    <name evidence="1" type="ORF">UFOPK3099_02386</name>
</gene>
<dbReference type="EMBL" id="CAFAAV010000232">
    <property type="protein sequence ID" value="CAB4833666.1"/>
    <property type="molecule type" value="Genomic_DNA"/>
</dbReference>
<organism evidence="1">
    <name type="scientific">freshwater metagenome</name>
    <dbReference type="NCBI Taxonomy" id="449393"/>
    <lineage>
        <taxon>unclassified sequences</taxon>
        <taxon>metagenomes</taxon>
        <taxon>ecological metagenomes</taxon>
    </lineage>
</organism>
<reference evidence="1" key="1">
    <citation type="submission" date="2020-05" db="EMBL/GenBank/DDBJ databases">
        <authorList>
            <person name="Chiriac C."/>
            <person name="Salcher M."/>
            <person name="Ghai R."/>
            <person name="Kavagutti S V."/>
        </authorList>
    </citation>
    <scope>NUCLEOTIDE SEQUENCE</scope>
</reference>
<dbReference type="AlphaFoldDB" id="A0A6J7AL13"/>
<evidence type="ECO:0000313" key="1">
    <source>
        <dbReference type="EMBL" id="CAB4833666.1"/>
    </source>
</evidence>
<name>A0A6J7AL13_9ZZZZ</name>
<protein>
    <submittedName>
        <fullName evidence="1">Unannotated protein</fullName>
    </submittedName>
</protein>
<proteinExistence type="predicted"/>